<dbReference type="Proteomes" id="UP000676246">
    <property type="component" value="Unassembled WGS sequence"/>
</dbReference>
<organism evidence="1 2">
    <name type="scientific">Ideonella alba</name>
    <dbReference type="NCBI Taxonomy" id="2824118"/>
    <lineage>
        <taxon>Bacteria</taxon>
        <taxon>Pseudomonadati</taxon>
        <taxon>Pseudomonadota</taxon>
        <taxon>Betaproteobacteria</taxon>
        <taxon>Burkholderiales</taxon>
        <taxon>Sphaerotilaceae</taxon>
        <taxon>Ideonella</taxon>
    </lineage>
</organism>
<proteinExistence type="predicted"/>
<reference evidence="1 2" key="1">
    <citation type="submission" date="2021-04" db="EMBL/GenBank/DDBJ databases">
        <title>The genome sequence of Ideonella sp. 3Y2.</title>
        <authorList>
            <person name="Liu Y."/>
        </authorList>
    </citation>
    <scope>NUCLEOTIDE SEQUENCE [LARGE SCALE GENOMIC DNA]</scope>
    <source>
        <strain evidence="1 2">3Y2</strain>
    </source>
</reference>
<name>A0A941BFJ9_9BURK</name>
<comment type="caution">
    <text evidence="1">The sequence shown here is derived from an EMBL/GenBank/DDBJ whole genome shotgun (WGS) entry which is preliminary data.</text>
</comment>
<evidence type="ECO:0000313" key="2">
    <source>
        <dbReference type="Proteomes" id="UP000676246"/>
    </source>
</evidence>
<accession>A0A941BFJ9</accession>
<sequence>MPTQVRRTPLPSKHPLVGAWRIDVPGTACHEVYDIHADGSMSVTSGEQSAESEFEIDLEPSPRGFYRWVDKLVKDNGRPDCTGQVTEVGHIAVNFIIIHRSGREFLMCEDESLNSCIGPFKRLSEDT</sequence>
<dbReference type="EMBL" id="JAGQDD010000007">
    <property type="protein sequence ID" value="MBQ0931127.1"/>
    <property type="molecule type" value="Genomic_DNA"/>
</dbReference>
<evidence type="ECO:0000313" key="1">
    <source>
        <dbReference type="EMBL" id="MBQ0931127.1"/>
    </source>
</evidence>
<keyword evidence="2" id="KW-1185">Reference proteome</keyword>
<protein>
    <submittedName>
        <fullName evidence="1">Uncharacterized protein</fullName>
    </submittedName>
</protein>
<dbReference type="AlphaFoldDB" id="A0A941BFJ9"/>
<gene>
    <name evidence="1" type="ORF">KAK03_11580</name>
</gene>